<feature type="transmembrane region" description="Helical" evidence="7">
    <location>
        <begin position="116"/>
        <end position="135"/>
    </location>
</feature>
<evidence type="ECO:0000256" key="7">
    <source>
        <dbReference type="RuleBase" id="RU363032"/>
    </source>
</evidence>
<dbReference type="SUPFAM" id="SSF161098">
    <property type="entry name" value="MetI-like"/>
    <property type="match status" value="1"/>
</dbReference>
<dbReference type="EMBL" id="DVJS01000055">
    <property type="protein sequence ID" value="HIS96816.1"/>
    <property type="molecule type" value="Genomic_DNA"/>
</dbReference>
<reference evidence="9" key="2">
    <citation type="journal article" date="2021" name="PeerJ">
        <title>Extensive microbial diversity within the chicken gut microbiome revealed by metagenomics and culture.</title>
        <authorList>
            <person name="Gilroy R."/>
            <person name="Ravi A."/>
            <person name="Getino M."/>
            <person name="Pursley I."/>
            <person name="Horton D.L."/>
            <person name="Alikhan N.F."/>
            <person name="Baker D."/>
            <person name="Gharbi K."/>
            <person name="Hall N."/>
            <person name="Watson M."/>
            <person name="Adriaenssens E.M."/>
            <person name="Foster-Nyarko E."/>
            <person name="Jarju S."/>
            <person name="Secka A."/>
            <person name="Antonio M."/>
            <person name="Oren A."/>
            <person name="Chaudhuri R.R."/>
            <person name="La Ragione R."/>
            <person name="Hildebrand F."/>
            <person name="Pallen M.J."/>
        </authorList>
    </citation>
    <scope>NUCLEOTIDE SEQUENCE</scope>
    <source>
        <strain evidence="9">ChiHecec3B27-6122</strain>
    </source>
</reference>
<evidence type="ECO:0000256" key="2">
    <source>
        <dbReference type="ARBA" id="ARBA00022448"/>
    </source>
</evidence>
<keyword evidence="2 7" id="KW-0813">Transport</keyword>
<dbReference type="PROSITE" id="PS50928">
    <property type="entry name" value="ABC_TM1"/>
    <property type="match status" value="1"/>
</dbReference>
<proteinExistence type="inferred from homology"/>
<gene>
    <name evidence="9" type="ORF">IAD42_02455</name>
</gene>
<dbReference type="Proteomes" id="UP000886876">
    <property type="component" value="Unassembled WGS sequence"/>
</dbReference>
<dbReference type="AlphaFoldDB" id="A0A9D1G428"/>
<dbReference type="CDD" id="cd06261">
    <property type="entry name" value="TM_PBP2"/>
    <property type="match status" value="1"/>
</dbReference>
<name>A0A9D1G428_9FIRM</name>
<dbReference type="PANTHER" id="PTHR30151">
    <property type="entry name" value="ALKANE SULFONATE ABC TRANSPORTER-RELATED, MEMBRANE SUBUNIT"/>
    <property type="match status" value="1"/>
</dbReference>
<evidence type="ECO:0000259" key="8">
    <source>
        <dbReference type="PROSITE" id="PS50928"/>
    </source>
</evidence>
<dbReference type="PANTHER" id="PTHR30151:SF7">
    <property type="entry name" value="NITRATE IMPORT PERMEASE PROTEIN NRTB"/>
    <property type="match status" value="1"/>
</dbReference>
<keyword evidence="5 7" id="KW-1133">Transmembrane helix</keyword>
<organism evidence="9 10">
    <name type="scientific">Candidatus Scatomorpha pullistercoris</name>
    <dbReference type="NCBI Taxonomy" id="2840929"/>
    <lineage>
        <taxon>Bacteria</taxon>
        <taxon>Bacillati</taxon>
        <taxon>Bacillota</taxon>
        <taxon>Clostridia</taxon>
        <taxon>Eubacteriales</taxon>
        <taxon>Candidatus Scatomorpha</taxon>
    </lineage>
</organism>
<accession>A0A9D1G428</accession>
<dbReference type="InterPro" id="IPR035906">
    <property type="entry name" value="MetI-like_sf"/>
</dbReference>
<evidence type="ECO:0000313" key="10">
    <source>
        <dbReference type="Proteomes" id="UP000886876"/>
    </source>
</evidence>
<comment type="caution">
    <text evidence="9">The sequence shown here is derived from an EMBL/GenBank/DDBJ whole genome shotgun (WGS) entry which is preliminary data.</text>
</comment>
<comment type="similarity">
    <text evidence="7">Belongs to the binding-protein-dependent transport system permease family.</text>
</comment>
<comment type="subcellular location">
    <subcellularLocation>
        <location evidence="1 7">Cell membrane</location>
        <topology evidence="1 7">Multi-pass membrane protein</topology>
    </subcellularLocation>
</comment>
<evidence type="ECO:0000256" key="1">
    <source>
        <dbReference type="ARBA" id="ARBA00004651"/>
    </source>
</evidence>
<keyword evidence="3" id="KW-1003">Cell membrane</keyword>
<feature type="transmembrane region" description="Helical" evidence="7">
    <location>
        <begin position="84"/>
        <end position="104"/>
    </location>
</feature>
<dbReference type="Pfam" id="PF00528">
    <property type="entry name" value="BPD_transp_1"/>
    <property type="match status" value="1"/>
</dbReference>
<dbReference type="GO" id="GO:0055085">
    <property type="term" value="P:transmembrane transport"/>
    <property type="evidence" value="ECO:0007669"/>
    <property type="project" value="InterPro"/>
</dbReference>
<keyword evidence="4 7" id="KW-0812">Transmembrane</keyword>
<sequence length="271" mass="29546">MTKVSKENLSAMEIREARMRVAYKILPVVSVVLLVLLWLFAANSGGTFPSPVEVWDRTVQLFEHPVKNRNLIIHVLASLKRVGIALAFDWTFGIAFGVMIGWFPKLRAFFSPLFDAFRAIPPLAWIPLITLWNGAGELSKIIIVIFGSLQSVVINVKAGLSTVDRMYLDVGTVFNATPAQRLFKIAIPSSLDAIFAGVRTSTSAAWMAVLAAEMLGAGDSGVGLLISRGMDSMDMPLVLTGMIAIGIVGALLAIVTQFAERLICPWTRKTR</sequence>
<protein>
    <submittedName>
        <fullName evidence="9">ABC transporter permease</fullName>
    </submittedName>
</protein>
<feature type="transmembrane region" description="Helical" evidence="7">
    <location>
        <begin position="141"/>
        <end position="160"/>
    </location>
</feature>
<evidence type="ECO:0000313" key="9">
    <source>
        <dbReference type="EMBL" id="HIS96816.1"/>
    </source>
</evidence>
<reference evidence="9" key="1">
    <citation type="submission" date="2020-10" db="EMBL/GenBank/DDBJ databases">
        <authorList>
            <person name="Gilroy R."/>
        </authorList>
    </citation>
    <scope>NUCLEOTIDE SEQUENCE</scope>
    <source>
        <strain evidence="9">ChiHecec3B27-6122</strain>
    </source>
</reference>
<dbReference type="GO" id="GO:0005886">
    <property type="term" value="C:plasma membrane"/>
    <property type="evidence" value="ECO:0007669"/>
    <property type="project" value="UniProtKB-SubCell"/>
</dbReference>
<feature type="transmembrane region" description="Helical" evidence="7">
    <location>
        <begin position="21"/>
        <end position="41"/>
    </location>
</feature>
<feature type="transmembrane region" description="Helical" evidence="7">
    <location>
        <begin position="237"/>
        <end position="259"/>
    </location>
</feature>
<evidence type="ECO:0000256" key="6">
    <source>
        <dbReference type="ARBA" id="ARBA00023136"/>
    </source>
</evidence>
<evidence type="ECO:0000256" key="5">
    <source>
        <dbReference type="ARBA" id="ARBA00022989"/>
    </source>
</evidence>
<dbReference type="InterPro" id="IPR000515">
    <property type="entry name" value="MetI-like"/>
</dbReference>
<feature type="domain" description="ABC transmembrane type-1" evidence="8">
    <location>
        <begin position="75"/>
        <end position="260"/>
    </location>
</feature>
<dbReference type="Gene3D" id="1.10.3720.10">
    <property type="entry name" value="MetI-like"/>
    <property type="match status" value="1"/>
</dbReference>
<feature type="transmembrane region" description="Helical" evidence="7">
    <location>
        <begin position="204"/>
        <end position="225"/>
    </location>
</feature>
<evidence type="ECO:0000256" key="4">
    <source>
        <dbReference type="ARBA" id="ARBA00022692"/>
    </source>
</evidence>
<evidence type="ECO:0000256" key="3">
    <source>
        <dbReference type="ARBA" id="ARBA00022475"/>
    </source>
</evidence>
<keyword evidence="6 7" id="KW-0472">Membrane</keyword>